<evidence type="ECO:0008006" key="14">
    <source>
        <dbReference type="Google" id="ProtNLM"/>
    </source>
</evidence>
<gene>
    <name evidence="12" type="ORF">HMPREF9194_00308</name>
</gene>
<dbReference type="Gene3D" id="3.40.50.720">
    <property type="entry name" value="NAD(P)-binding Rossmann-like Domain"/>
    <property type="match status" value="1"/>
</dbReference>
<feature type="domain" description="NADH:flavin oxidoreductase/NADH oxidase N-terminal" evidence="10">
    <location>
        <begin position="42"/>
        <end position="406"/>
    </location>
</feature>
<dbReference type="eggNOG" id="COG1902">
    <property type="taxonomic scope" value="Bacteria"/>
</dbReference>
<name>S3KJA1_TREMA</name>
<dbReference type="SUPFAM" id="SSF51905">
    <property type="entry name" value="FAD/NAD(P)-binding domain"/>
    <property type="match status" value="1"/>
</dbReference>
<evidence type="ECO:0000256" key="5">
    <source>
        <dbReference type="ARBA" id="ARBA00022643"/>
    </source>
</evidence>
<dbReference type="Pfam" id="PF00724">
    <property type="entry name" value="Oxidored_FMN"/>
    <property type="match status" value="1"/>
</dbReference>
<dbReference type="GO" id="GO:0046872">
    <property type="term" value="F:metal ion binding"/>
    <property type="evidence" value="ECO:0007669"/>
    <property type="project" value="UniProtKB-KW"/>
</dbReference>
<dbReference type="GO" id="GO:0051536">
    <property type="term" value="F:iron-sulfur cluster binding"/>
    <property type="evidence" value="ECO:0007669"/>
    <property type="project" value="UniProtKB-KW"/>
</dbReference>
<sequence>MHTDSQIQHLVDGYGNWVQQGGENKAGSCAFMTKNLYPYSAVFSPIQVNRMMIKNRVVMAPMGNLNMAEETGRPNAKMLQYFFARAKGGCGLLTTGLIPISHGIDPTVTELGKLSTFPRIDRTRTVMAGWRDLAQGVHAFGSRIFVQFTPGLGRVGPPMCVLTQTKFPKSASLNPNFYLPAVPCFPLTDVQLDKIVKNCGQAAADAKACLLDGVYLHGHEGYLLEQMTNRAFNRRVLGKYADPQRFGIELVKSIRKRAGDRYPIMYRIDLSLALNETYGADMKKISSLKKFTKGRSVQETLAYMENLVKAGVDMFDVDLGCYDNWWLPHPPSGMPSGCFLEVSEIVKKHFKEKGILSNAGVPVPIVAVGKLGYPDIAEQALRDGKCDMVMLGRPLLADENWCNKAYAGDVEKIRPCIGCQEGCINEFIEGGHPQCAVNPRTGFEDVFPLAEPKTDEVKKIGVIGGGPAGIVFALTAARRGHTVDLIESSGALGGRIVPGCMPKIKYDIRNYLDYLKNEVREAEKLPNFKLRLNQTATLPWLKEQKYDALVCAYGTKDITPRFEGTDSVKTVQAVELLVKPELASGAKKIAVIGGGVVGCETAYWLAYELGKDVSVVEMLPHMMEGTCTANRGHLLYYMKKANIRLLNCAKVVSFGKNIVNIVKNVSKGVPDPYNTWEPILPPNIANPFAKKIDENKTAPLSLEADLVVLAMGGKADESFFFEIQKERVAKEAYNIGDSHAAGRVLEATRAAYHLALRI</sequence>
<dbReference type="GO" id="GO:0016491">
    <property type="term" value="F:oxidoreductase activity"/>
    <property type="evidence" value="ECO:0007669"/>
    <property type="project" value="UniProtKB-KW"/>
</dbReference>
<proteinExistence type="inferred from homology"/>
<dbReference type="eggNOG" id="COG0493">
    <property type="taxonomic scope" value="Bacteria"/>
</dbReference>
<dbReference type="PRINTS" id="PR00469">
    <property type="entry name" value="PNDRDTASEII"/>
</dbReference>
<dbReference type="PRINTS" id="PR00368">
    <property type="entry name" value="FADPNR"/>
</dbReference>
<evidence type="ECO:0000256" key="1">
    <source>
        <dbReference type="ARBA" id="ARBA00001917"/>
    </source>
</evidence>
<keyword evidence="5" id="KW-0288">FMN</keyword>
<dbReference type="Gene3D" id="3.20.20.70">
    <property type="entry name" value="Aldolase class I"/>
    <property type="match status" value="1"/>
</dbReference>
<dbReference type="InterPro" id="IPR001155">
    <property type="entry name" value="OxRdtase_FMN_N"/>
</dbReference>
<evidence type="ECO:0000256" key="8">
    <source>
        <dbReference type="ARBA" id="ARBA00023004"/>
    </source>
</evidence>
<keyword evidence="13" id="KW-1185">Reference proteome</keyword>
<dbReference type="CDD" id="cd02803">
    <property type="entry name" value="OYE_like_FMN_family"/>
    <property type="match status" value="1"/>
</dbReference>
<comment type="cofactor">
    <cofactor evidence="1">
        <name>FMN</name>
        <dbReference type="ChEBI" id="CHEBI:58210"/>
    </cofactor>
</comment>
<feature type="domain" description="FAD/NAD(P)-binding" evidence="11">
    <location>
        <begin position="459"/>
        <end position="720"/>
    </location>
</feature>
<dbReference type="InterPro" id="IPR051793">
    <property type="entry name" value="NADH:flavin_oxidoreductase"/>
</dbReference>
<evidence type="ECO:0000256" key="3">
    <source>
        <dbReference type="ARBA" id="ARBA00011048"/>
    </source>
</evidence>
<dbReference type="Proteomes" id="UP000014541">
    <property type="component" value="Unassembled WGS sequence"/>
</dbReference>
<dbReference type="PANTHER" id="PTHR42917">
    <property type="entry name" value="2,4-DIENOYL-COA REDUCTASE"/>
    <property type="match status" value="1"/>
</dbReference>
<evidence type="ECO:0000313" key="13">
    <source>
        <dbReference type="Proteomes" id="UP000014541"/>
    </source>
</evidence>
<dbReference type="PATRIC" id="fig|1125699.3.peg.311"/>
<dbReference type="OrthoDB" id="9772736at2"/>
<keyword evidence="6" id="KW-0479">Metal-binding</keyword>
<dbReference type="AlphaFoldDB" id="S3KJA1"/>
<dbReference type="RefSeq" id="WP_016524609.1">
    <property type="nucleotide sequence ID" value="NZ_KE332518.1"/>
</dbReference>
<dbReference type="STRING" id="1125699.HMPREF9194_00308"/>
<keyword evidence="8" id="KW-0408">Iron</keyword>
<dbReference type="Pfam" id="PF07992">
    <property type="entry name" value="Pyr_redox_2"/>
    <property type="match status" value="1"/>
</dbReference>
<dbReference type="InterPro" id="IPR023753">
    <property type="entry name" value="FAD/NAD-binding_dom"/>
</dbReference>
<evidence type="ECO:0000256" key="9">
    <source>
        <dbReference type="ARBA" id="ARBA00023014"/>
    </source>
</evidence>
<dbReference type="Gene3D" id="3.50.50.60">
    <property type="entry name" value="FAD/NAD(P)-binding domain"/>
    <property type="match status" value="1"/>
</dbReference>
<comment type="caution">
    <text evidence="12">The sequence shown here is derived from an EMBL/GenBank/DDBJ whole genome shotgun (WGS) entry which is preliminary data.</text>
</comment>
<evidence type="ECO:0000259" key="11">
    <source>
        <dbReference type="Pfam" id="PF07992"/>
    </source>
</evidence>
<evidence type="ECO:0000313" key="12">
    <source>
        <dbReference type="EMBL" id="EPF32312.1"/>
    </source>
</evidence>
<comment type="cofactor">
    <cofactor evidence="2">
        <name>[4Fe-4S] cluster</name>
        <dbReference type="ChEBI" id="CHEBI:49883"/>
    </cofactor>
</comment>
<evidence type="ECO:0000256" key="6">
    <source>
        <dbReference type="ARBA" id="ARBA00022723"/>
    </source>
</evidence>
<dbReference type="HOGENOM" id="CLU_012153_1_2_12"/>
<evidence type="ECO:0000256" key="2">
    <source>
        <dbReference type="ARBA" id="ARBA00001966"/>
    </source>
</evidence>
<protein>
    <recommendedName>
        <fullName evidence="14">NADH:flavin oxidoreductase/NADH oxidase N-terminal domain-containing protein</fullName>
    </recommendedName>
</protein>
<keyword evidence="9" id="KW-0411">Iron-sulfur</keyword>
<dbReference type="InterPro" id="IPR036188">
    <property type="entry name" value="FAD/NAD-bd_sf"/>
</dbReference>
<evidence type="ECO:0000256" key="4">
    <source>
        <dbReference type="ARBA" id="ARBA00022630"/>
    </source>
</evidence>
<dbReference type="GO" id="GO:0010181">
    <property type="term" value="F:FMN binding"/>
    <property type="evidence" value="ECO:0007669"/>
    <property type="project" value="InterPro"/>
</dbReference>
<keyword evidence="7" id="KW-0560">Oxidoreductase</keyword>
<dbReference type="InterPro" id="IPR013785">
    <property type="entry name" value="Aldolase_TIM"/>
</dbReference>
<reference evidence="12 13" key="1">
    <citation type="submission" date="2013-04" db="EMBL/GenBank/DDBJ databases">
        <title>The Genome Sequence of Treponema maltophilum ATCC 51939.</title>
        <authorList>
            <consortium name="The Broad Institute Genomics Platform"/>
            <person name="Earl A."/>
            <person name="Ward D."/>
            <person name="Feldgarden M."/>
            <person name="Gevers D."/>
            <person name="Leonetti C."/>
            <person name="Blanton J.M."/>
            <person name="Dewhirst F.E."/>
            <person name="Izard J."/>
            <person name="Walker B."/>
            <person name="Young S."/>
            <person name="Zeng Q."/>
            <person name="Gargeya S."/>
            <person name="Fitzgerald M."/>
            <person name="Haas B."/>
            <person name="Abouelleil A."/>
            <person name="Allen A.W."/>
            <person name="Alvarado L."/>
            <person name="Arachchi H.M."/>
            <person name="Berlin A.M."/>
            <person name="Chapman S.B."/>
            <person name="Gainer-Dewar J."/>
            <person name="Goldberg J."/>
            <person name="Griggs A."/>
            <person name="Gujja S."/>
            <person name="Hansen M."/>
            <person name="Howarth C."/>
            <person name="Imamovic A."/>
            <person name="Ireland A."/>
            <person name="Larimer J."/>
            <person name="McCowan C."/>
            <person name="Murphy C."/>
            <person name="Pearson M."/>
            <person name="Poon T.W."/>
            <person name="Priest M."/>
            <person name="Roberts A."/>
            <person name="Saif S."/>
            <person name="Shea T."/>
            <person name="Sisk P."/>
            <person name="Sykes S."/>
            <person name="Wortman J."/>
            <person name="Nusbaum C."/>
            <person name="Birren B."/>
        </authorList>
    </citation>
    <scope>NUCLEOTIDE SEQUENCE [LARGE SCALE GENOMIC DNA]</scope>
    <source>
        <strain evidence="12 13">ATCC 51939</strain>
    </source>
</reference>
<organism evidence="12 13">
    <name type="scientific">Treponema maltophilum ATCC 51939</name>
    <dbReference type="NCBI Taxonomy" id="1125699"/>
    <lineage>
        <taxon>Bacteria</taxon>
        <taxon>Pseudomonadati</taxon>
        <taxon>Spirochaetota</taxon>
        <taxon>Spirochaetia</taxon>
        <taxon>Spirochaetales</taxon>
        <taxon>Treponemataceae</taxon>
        <taxon>Treponema</taxon>
    </lineage>
</organism>
<dbReference type="SUPFAM" id="SSF51395">
    <property type="entry name" value="FMN-linked oxidoreductases"/>
    <property type="match status" value="1"/>
</dbReference>
<evidence type="ECO:0000256" key="7">
    <source>
        <dbReference type="ARBA" id="ARBA00023002"/>
    </source>
</evidence>
<keyword evidence="4" id="KW-0285">Flavoprotein</keyword>
<accession>S3KJA1</accession>
<comment type="similarity">
    <text evidence="3">In the N-terminal section; belongs to the NADH:flavin oxidoreductase/NADH oxidase family.</text>
</comment>
<dbReference type="PANTHER" id="PTHR42917:SF2">
    <property type="entry name" value="2,4-DIENOYL-COA REDUCTASE [(2E)-ENOYL-COA-PRODUCING]"/>
    <property type="match status" value="1"/>
</dbReference>
<dbReference type="EMBL" id="ATFF01000002">
    <property type="protein sequence ID" value="EPF32312.1"/>
    <property type="molecule type" value="Genomic_DNA"/>
</dbReference>
<evidence type="ECO:0000259" key="10">
    <source>
        <dbReference type="Pfam" id="PF00724"/>
    </source>
</evidence>